<comment type="caution">
    <text evidence="6">The sequence shown here is derived from an EMBL/GenBank/DDBJ whole genome shotgun (WGS) entry which is preliminary data.</text>
</comment>
<dbReference type="Pfam" id="PF13385">
    <property type="entry name" value="Laminin_G_3"/>
    <property type="match status" value="2"/>
</dbReference>
<dbReference type="InterPro" id="IPR013783">
    <property type="entry name" value="Ig-like_fold"/>
</dbReference>
<dbReference type="SMART" id="SM00560">
    <property type="entry name" value="LamGL"/>
    <property type="match status" value="2"/>
</dbReference>
<dbReference type="SUPFAM" id="SSF49265">
    <property type="entry name" value="Fibronectin type III"/>
    <property type="match status" value="1"/>
</dbReference>
<dbReference type="Proteomes" id="UP000327011">
    <property type="component" value="Unassembled WGS sequence"/>
</dbReference>
<evidence type="ECO:0000313" key="6">
    <source>
        <dbReference type="EMBL" id="KAA9381610.1"/>
    </source>
</evidence>
<evidence type="ECO:0000259" key="5">
    <source>
        <dbReference type="SMART" id="SM00560"/>
    </source>
</evidence>
<keyword evidence="2" id="KW-1015">Disulfide bond</keyword>
<dbReference type="NCBIfam" id="NF033679">
    <property type="entry name" value="DNRLRE_dom"/>
    <property type="match status" value="1"/>
</dbReference>
<gene>
    <name evidence="6" type="ORF">F5972_01915</name>
</gene>
<protein>
    <submittedName>
        <fullName evidence="6">DNRLRE domain-containing protein</fullName>
    </submittedName>
</protein>
<proteinExistence type="predicted"/>
<evidence type="ECO:0000256" key="4">
    <source>
        <dbReference type="SAM" id="SignalP"/>
    </source>
</evidence>
<evidence type="ECO:0000313" key="7">
    <source>
        <dbReference type="Proteomes" id="UP000327011"/>
    </source>
</evidence>
<dbReference type="SUPFAM" id="SSF49899">
    <property type="entry name" value="Concanavalin A-like lectins/glucanases"/>
    <property type="match status" value="2"/>
</dbReference>
<evidence type="ECO:0000256" key="2">
    <source>
        <dbReference type="ARBA" id="ARBA00023157"/>
    </source>
</evidence>
<evidence type="ECO:0000256" key="1">
    <source>
        <dbReference type="ARBA" id="ARBA00022729"/>
    </source>
</evidence>
<evidence type="ECO:0000256" key="3">
    <source>
        <dbReference type="SAM" id="MobiDB-lite"/>
    </source>
</evidence>
<feature type="domain" description="LamG-like jellyroll fold" evidence="5">
    <location>
        <begin position="751"/>
        <end position="891"/>
    </location>
</feature>
<dbReference type="GO" id="GO:0006955">
    <property type="term" value="P:immune response"/>
    <property type="evidence" value="ECO:0007669"/>
    <property type="project" value="InterPro"/>
</dbReference>
<reference evidence="6 7" key="1">
    <citation type="submission" date="2019-09" db="EMBL/GenBank/DDBJ databases">
        <title>Screening of Novel Bioactive Compounds from Soil-Associated.</title>
        <authorList>
            <person name="Gong X."/>
        </authorList>
    </citation>
    <scope>NUCLEOTIDE SEQUENCE [LARGE SCALE GENOMIC DNA]</scope>
    <source>
        <strain evidence="6 7">Gxj-6</strain>
    </source>
</reference>
<sequence length="1120" mass="118256">MRLHRSRLHRAMPAFVLIAAALSPLTPGSRAYAEPVPAAQPDEAAALRAARDSGQPVEVLDRRTENRTVYANGDGTFTLEQSPLPVRVRRGSGWAPVDTTLRAEADGTIAPVATAVGLSLSGGGDGPFATISDQGRELSMSWPGRLPAPKIEGSAATYPEVLPGVDLRVTVSVTGFSEVLVVKNAQAAADPALATITFGLGAKGVAVSEGAEGAAQAVTEGGAVVFHSPAPQMWDSSADRSGATAGRQASTEGPESGSRRATMPTEVTSSAISITPDRAMLTDSRTTFPVFIDPEWTGSRLGWAMVSSDGSYTGWNPAHRSEAGSYNGSVKRRSFYRMRTDHVAYKHILKATFRITETWSWSCSARPVQLWFTGPISQSTTWSKQPALHRKLDELNVAKGYAPGGCDSGGIEFDATDAVVSTAGRGLDDTTLGLIAGDETDNYGWKGFDQDTAKLVVTYNSVPSRPAAMGTAPATPCATGSGRPAVNSLTPALKAKVYDPDKAGDGVRAEFDVNVYSSSAGTWGDLYTKTTGYQASVDPVEHKVTLSGLTEGGVYSWRVRAYDGTDGGPWSAWCEFRVDTAVPAGLPGVSSARYPADEPADPGLWHDGIGRPGAFTFTRNAADPDVVAFDYAVDDITARRRVQASSGTATVQIAPSHDWLNTVYVWPVDQAGNLGPYAAYQFYVSFTAAGPVSYWTMDEAATSATAADAVGGRALTATDVSFGGGRSVKAAYLNGTSSRLAAGGPVLDTGKAFTVSAWAQVTNDTHVNTVAAQEGNRAAGFQLYYNHGDKKWSFGRRPSDADGVSPVKAVSDAPARLNAWEHLVGVYDPAAAQLRLYVNGRLQSSQPAFTTPWNATGAFEIGRMKIDGVLGNYFSGVVDEVRVWDRIVYPSEVADLVNRPPQHQGWWRFDEGAGTSAATSTSHTGRTATLSGGAGWTTDGHDLDALALPGSAQYAATPAYVTRTDGSFTAVAWVRLNSAGKTATAVSQDGTRRSAFTLGYRVFGSTGRWSFDLPDADTDTASLFSATADPALAPVDLEQWTLLAGVYDYPRKEQRLYVNGQKVAVAAFGAPWNSTGALQVGRARSAGAATGYWPGDLDDVHVYTGVLTDEEILNLTLGLA</sequence>
<feature type="signal peptide" evidence="4">
    <location>
        <begin position="1"/>
        <end position="33"/>
    </location>
</feature>
<dbReference type="InterPro" id="IPR013320">
    <property type="entry name" value="ConA-like_dom_sf"/>
</dbReference>
<name>A0A5J5K9E8_9ACTN</name>
<feature type="domain" description="LamG-like jellyroll fold" evidence="5">
    <location>
        <begin position="966"/>
        <end position="1110"/>
    </location>
</feature>
<feature type="region of interest" description="Disordered" evidence="3">
    <location>
        <begin position="229"/>
        <end position="274"/>
    </location>
</feature>
<dbReference type="GO" id="GO:0005975">
    <property type="term" value="P:carbohydrate metabolic process"/>
    <property type="evidence" value="ECO:0007669"/>
    <property type="project" value="UniProtKB-ARBA"/>
</dbReference>
<dbReference type="Gene3D" id="2.60.120.200">
    <property type="match status" value="2"/>
</dbReference>
<dbReference type="AlphaFoldDB" id="A0A5J5K9E8"/>
<keyword evidence="1 4" id="KW-0732">Signal</keyword>
<dbReference type="PANTHER" id="PTHR46943">
    <property type="entry name" value="PENTRAXIN-RELATED PROTEIN PTX3"/>
    <property type="match status" value="1"/>
</dbReference>
<dbReference type="InterPro" id="IPR042837">
    <property type="entry name" value="PTX3"/>
</dbReference>
<feature type="chain" id="PRO_5023889221" evidence="4">
    <location>
        <begin position="34"/>
        <end position="1120"/>
    </location>
</feature>
<keyword evidence="7" id="KW-1185">Reference proteome</keyword>
<dbReference type="Gene3D" id="2.60.40.10">
    <property type="entry name" value="Immunoglobulins"/>
    <property type="match status" value="1"/>
</dbReference>
<dbReference type="InterPro" id="IPR006558">
    <property type="entry name" value="LamG-like"/>
</dbReference>
<dbReference type="InterPro" id="IPR036116">
    <property type="entry name" value="FN3_sf"/>
</dbReference>
<dbReference type="EMBL" id="VYTZ01000001">
    <property type="protein sequence ID" value="KAA9381610.1"/>
    <property type="molecule type" value="Genomic_DNA"/>
</dbReference>
<organism evidence="6 7">
    <name type="scientific">Microbispora cellulosiformans</name>
    <dbReference type="NCBI Taxonomy" id="2614688"/>
    <lineage>
        <taxon>Bacteria</taxon>
        <taxon>Bacillati</taxon>
        <taxon>Actinomycetota</taxon>
        <taxon>Actinomycetes</taxon>
        <taxon>Streptosporangiales</taxon>
        <taxon>Streptosporangiaceae</taxon>
        <taxon>Microbispora</taxon>
    </lineage>
</organism>
<accession>A0A5J5K9E8</accession>
<dbReference type="PANTHER" id="PTHR46943:SF1">
    <property type="entry name" value="PENTRAXIN-RELATED PROTEIN PTX3"/>
    <property type="match status" value="1"/>
</dbReference>